<feature type="domain" description="Transposase IS4-like" evidence="2">
    <location>
        <begin position="225"/>
        <end position="395"/>
    </location>
</feature>
<sequence length="477" mass="55637">MLQYEDITKVQEIKGKFKKVWLSSEYLNSHLNILGFNKITKQFDWCKKSGYTFKDLISILLILPIIGISSVFSLSKNKDADINNCGKDSYYRLLSNQNIDWRSFLYQFVMQYLLKEELFTPEKDATKCLIFDDSDLAKTGKTIEGVSKIYNHVSKSFYLGYKILVAGYWNGSVFIPVDFSLHRESKKSKLKYGLTAKQRQAQKKTPRCSKTVAAKRYLELNKKKTDVLVQMFSRVIKRKITVDYILTDTWFTSISLLKKLRSICGKTHIIGMYKYNSKIEVQSRIKTISQLKKQDKKPKRCRKFNYYYHSYVTNIEGLDVEVFISRRGINGKWHTLITTDTSLKFVKVIEIYSIRWSIEVFFKEAKQLLGLGKAQSTNFDIQIAQTTIVFIQYLLISIRYRMEAYETIGGLFKDLKQDYIENKLNVRLLAVVALILDVLEKLVESIDIHDITTKIIDNIESFGLLSNNYHFKYQATT</sequence>
<keyword evidence="1" id="KW-1133">Transmembrane helix</keyword>
<evidence type="ECO:0000259" key="2">
    <source>
        <dbReference type="Pfam" id="PF01609"/>
    </source>
</evidence>
<keyword evidence="1" id="KW-0472">Membrane</keyword>
<evidence type="ECO:0000313" key="3">
    <source>
        <dbReference type="EMBL" id="SEJ44116.1"/>
    </source>
</evidence>
<accession>A0A1H6YUX9</accession>
<organism evidence="3 4">
    <name type="scientific">Myroides marinus</name>
    <dbReference type="NCBI Taxonomy" id="703342"/>
    <lineage>
        <taxon>Bacteria</taxon>
        <taxon>Pseudomonadati</taxon>
        <taxon>Bacteroidota</taxon>
        <taxon>Flavobacteriia</taxon>
        <taxon>Flavobacteriales</taxon>
        <taxon>Flavobacteriaceae</taxon>
        <taxon>Myroides</taxon>
    </lineage>
</organism>
<dbReference type="EMBL" id="FNYS01000052">
    <property type="protein sequence ID" value="SEJ44116.1"/>
    <property type="molecule type" value="Genomic_DNA"/>
</dbReference>
<evidence type="ECO:0000256" key="1">
    <source>
        <dbReference type="SAM" id="Phobius"/>
    </source>
</evidence>
<dbReference type="GO" id="GO:0003677">
    <property type="term" value="F:DNA binding"/>
    <property type="evidence" value="ECO:0007669"/>
    <property type="project" value="InterPro"/>
</dbReference>
<dbReference type="Pfam" id="PF01609">
    <property type="entry name" value="DDE_Tnp_1"/>
    <property type="match status" value="1"/>
</dbReference>
<dbReference type="GO" id="GO:0004803">
    <property type="term" value="F:transposase activity"/>
    <property type="evidence" value="ECO:0007669"/>
    <property type="project" value="InterPro"/>
</dbReference>
<dbReference type="Proteomes" id="UP000183077">
    <property type="component" value="Unassembled WGS sequence"/>
</dbReference>
<proteinExistence type="predicted"/>
<feature type="transmembrane region" description="Helical" evidence="1">
    <location>
        <begin position="56"/>
        <end position="75"/>
    </location>
</feature>
<dbReference type="RefSeq" id="WP_074748533.1">
    <property type="nucleotide sequence ID" value="NZ_FNYS01000052.1"/>
</dbReference>
<keyword evidence="1" id="KW-0812">Transmembrane</keyword>
<reference evidence="3 4" key="1">
    <citation type="submission" date="2016-10" db="EMBL/GenBank/DDBJ databases">
        <authorList>
            <person name="de Groot N.N."/>
        </authorList>
    </citation>
    <scope>NUCLEOTIDE SEQUENCE [LARGE SCALE GENOMIC DNA]</scope>
    <source>
        <strain evidence="3 4">DSM 23048</strain>
    </source>
</reference>
<gene>
    <name evidence="3" type="ORF">SAMN04488018_1521</name>
</gene>
<protein>
    <submittedName>
        <fullName evidence="3">Transposase DDE domain-containing protein</fullName>
    </submittedName>
</protein>
<dbReference type="AlphaFoldDB" id="A0A1H6YUX9"/>
<dbReference type="InterPro" id="IPR012337">
    <property type="entry name" value="RNaseH-like_sf"/>
</dbReference>
<name>A0A1H6YUX9_9FLAO</name>
<dbReference type="GeneID" id="82258922"/>
<dbReference type="GO" id="GO:0006313">
    <property type="term" value="P:DNA transposition"/>
    <property type="evidence" value="ECO:0007669"/>
    <property type="project" value="InterPro"/>
</dbReference>
<dbReference type="SUPFAM" id="SSF53098">
    <property type="entry name" value="Ribonuclease H-like"/>
    <property type="match status" value="1"/>
</dbReference>
<evidence type="ECO:0000313" key="4">
    <source>
        <dbReference type="Proteomes" id="UP000183077"/>
    </source>
</evidence>
<dbReference type="InterPro" id="IPR002559">
    <property type="entry name" value="Transposase_11"/>
</dbReference>